<dbReference type="Gene3D" id="3.40.50.150">
    <property type="entry name" value="Vaccinia Virus protein VP39"/>
    <property type="match status" value="1"/>
</dbReference>
<reference evidence="4" key="1">
    <citation type="journal article" date="2019" name="Int. J. Syst. Evol. Microbiol.">
        <title>The Global Catalogue of Microorganisms (GCM) 10K type strain sequencing project: providing services to taxonomists for standard genome sequencing and annotation.</title>
        <authorList>
            <consortium name="The Broad Institute Genomics Platform"/>
            <consortium name="The Broad Institute Genome Sequencing Center for Infectious Disease"/>
            <person name="Wu L."/>
            <person name="Ma J."/>
        </authorList>
    </citation>
    <scope>NUCLEOTIDE SEQUENCE [LARGE SCALE GENOMIC DNA]</scope>
    <source>
        <strain evidence="4">JCM 9918</strain>
    </source>
</reference>
<dbReference type="Proteomes" id="UP001596112">
    <property type="component" value="Unassembled WGS sequence"/>
</dbReference>
<evidence type="ECO:0000313" key="4">
    <source>
        <dbReference type="Proteomes" id="UP001596112"/>
    </source>
</evidence>
<dbReference type="SUPFAM" id="SSF53335">
    <property type="entry name" value="S-adenosyl-L-methionine-dependent methyltransferases"/>
    <property type="match status" value="1"/>
</dbReference>
<keyword evidence="3" id="KW-0808">Transferase</keyword>
<dbReference type="InterPro" id="IPR029063">
    <property type="entry name" value="SAM-dependent_MTases_sf"/>
</dbReference>
<proteinExistence type="predicted"/>
<feature type="region of interest" description="Disordered" evidence="1">
    <location>
        <begin position="265"/>
        <end position="335"/>
    </location>
</feature>
<dbReference type="CDD" id="cd02440">
    <property type="entry name" value="AdoMet_MTases"/>
    <property type="match status" value="1"/>
</dbReference>
<sequence length="379" mass="40323">MTGSAVGTESVVEPAERSDTASRPQTGVQLPERLIVPAPCADRFVTSVAPGEPWTADPYAQALRTGRGPLYLRRLGPLTPGEAELFPLEVERWCAAPDAADTEVLCRCTGPVLDVGCGPGRLVAVLAARDVTALGVDVSPAAVARTRRHGGAALRRSVFDRLPREGRWGTVLLMDGNVGIGGDPAALLTRLRDLLRPGGRLLAEAADDDVDQRLTVRVEDAHGHHGRPFPWARVGATALLRAADSTGWILTGRWSVDRRSFLELHRPTSERQEPDAARDGHVAPPDHTPTTGEGPQVNGPSGLHGAQGSVTFRQPGRGARTPRPTAVPRFRDHPCGLGVGGLRSAAVLTERLEAGPSDRWCLAGVTLAETGRSRILRTL</sequence>
<protein>
    <submittedName>
        <fullName evidence="3">Class I SAM-dependent methyltransferase</fullName>
    </submittedName>
</protein>
<evidence type="ECO:0000259" key="2">
    <source>
        <dbReference type="Pfam" id="PF13649"/>
    </source>
</evidence>
<dbReference type="EMBL" id="JBHSNZ010000054">
    <property type="protein sequence ID" value="MFC5813151.1"/>
    <property type="molecule type" value="Genomic_DNA"/>
</dbReference>
<feature type="compositionally biased region" description="Basic and acidic residues" evidence="1">
    <location>
        <begin position="265"/>
        <end position="281"/>
    </location>
</feature>
<comment type="caution">
    <text evidence="3">The sequence shown here is derived from an EMBL/GenBank/DDBJ whole genome shotgun (WGS) entry which is preliminary data.</text>
</comment>
<accession>A0ABW1BIV8</accession>
<dbReference type="InterPro" id="IPR041698">
    <property type="entry name" value="Methyltransf_25"/>
</dbReference>
<dbReference type="GO" id="GO:0008168">
    <property type="term" value="F:methyltransferase activity"/>
    <property type="evidence" value="ECO:0007669"/>
    <property type="project" value="UniProtKB-KW"/>
</dbReference>
<dbReference type="Pfam" id="PF13649">
    <property type="entry name" value="Methyltransf_25"/>
    <property type="match status" value="1"/>
</dbReference>
<evidence type="ECO:0000256" key="1">
    <source>
        <dbReference type="SAM" id="MobiDB-lite"/>
    </source>
</evidence>
<gene>
    <name evidence="3" type="ORF">ACFQGO_37570</name>
</gene>
<dbReference type="GO" id="GO:0032259">
    <property type="term" value="P:methylation"/>
    <property type="evidence" value="ECO:0007669"/>
    <property type="project" value="UniProtKB-KW"/>
</dbReference>
<feature type="domain" description="Methyltransferase" evidence="2">
    <location>
        <begin position="112"/>
        <end position="199"/>
    </location>
</feature>
<feature type="region of interest" description="Disordered" evidence="1">
    <location>
        <begin position="1"/>
        <end position="29"/>
    </location>
</feature>
<name>A0ABW1BIV8_9ACTN</name>
<keyword evidence="4" id="KW-1185">Reference proteome</keyword>
<dbReference type="RefSeq" id="WP_380969881.1">
    <property type="nucleotide sequence ID" value="NZ_JAQOSL010000109.1"/>
</dbReference>
<keyword evidence="3" id="KW-0489">Methyltransferase</keyword>
<evidence type="ECO:0000313" key="3">
    <source>
        <dbReference type="EMBL" id="MFC5813151.1"/>
    </source>
</evidence>
<organism evidence="3 4">
    <name type="scientific">Streptomyces heilongjiangensis</name>
    <dbReference type="NCBI Taxonomy" id="945052"/>
    <lineage>
        <taxon>Bacteria</taxon>
        <taxon>Bacillati</taxon>
        <taxon>Actinomycetota</taxon>
        <taxon>Actinomycetes</taxon>
        <taxon>Kitasatosporales</taxon>
        <taxon>Streptomycetaceae</taxon>
        <taxon>Streptomyces</taxon>
    </lineage>
</organism>